<organism evidence="3 4">
    <name type="scientific">Opacimonas viscosa</name>
    <dbReference type="NCBI Taxonomy" id="2961944"/>
    <lineage>
        <taxon>Bacteria</taxon>
        <taxon>Pseudomonadati</taxon>
        <taxon>Pseudomonadota</taxon>
        <taxon>Gammaproteobacteria</taxon>
        <taxon>Alteromonadales</taxon>
        <taxon>Alteromonadaceae</taxon>
        <taxon>Opacimonas</taxon>
    </lineage>
</organism>
<dbReference type="InterPro" id="IPR021136">
    <property type="entry name" value="Flagellar_hook_control-like_C"/>
</dbReference>
<dbReference type="AlphaFoldDB" id="A0AA41X1N1"/>
<gene>
    <name evidence="3" type="ORF">NLF92_02590</name>
</gene>
<proteinExistence type="predicted"/>
<dbReference type="Proteomes" id="UP001165413">
    <property type="component" value="Unassembled WGS sequence"/>
</dbReference>
<dbReference type="PANTHER" id="PTHR37533:SF2">
    <property type="entry name" value="FLAGELLAR HOOK-LENGTH CONTROL PROTEIN"/>
    <property type="match status" value="1"/>
</dbReference>
<sequence length="659" mass="71625">MQQVATLATEFATQANSATKVLSFDAQKQDVQQQGGSDSNTPQVFSDDLAREIAKQEKSMQKSEQHLARQERKDQLVTMEKQRLETATQQKDDQDATDEVIKSEAQQRHNEQAVKQDRAVVSTSEIDEHLGSQASQAAEKAQRLQVSANTVVSSAEEMTHSGTAEAQELPPTQWDELLLAAQNTSTELNNSVPSASTKEVFTAAQTDTNVTNLSDSPELSENSDNVLKATYKPATISESLPSVIEASTSVHTETNTVMHTDQNQADKLDVDDLDNVNLTDNSSILPILQEETSVKTEEEQSVEMHEKTTIATALANALQDNKMSYLRQSEGRVSGSENATLLTKGSIGLGGMNNTKDKTLDPVLSMTTQLTPEQVESLAQQTTSKLAQAGVFDGQNEAAKTQFIGQFKAALGEVKEQLDNGRVAGLDLRSLVQSALPIQDGVVAKAIDGVTQQLQQNLPSIQQALQQSTQQNLQQVANGTEIVGSIQDIQRHSAETQQLSTEQNKATSTPSSKPLNMEKPEGMQQLTEKVRFMANNRQITADMRLDPADLGSMQIRVSMQGDTASVSFVVQNAQAREVLEQATARLSEMLSEQGIQLGESNIQQDNSSADNAPEDTPSFATKHDDTQNSEFSDESEQDGNIIAEQRITNGNIGGIDFYA</sequence>
<dbReference type="Gene3D" id="3.30.750.140">
    <property type="match status" value="1"/>
</dbReference>
<keyword evidence="4" id="KW-1185">Reference proteome</keyword>
<feature type="region of interest" description="Disordered" evidence="1">
    <location>
        <begin position="493"/>
        <end position="518"/>
    </location>
</feature>
<feature type="domain" description="Flagellar hook-length control protein-like C-terminal" evidence="2">
    <location>
        <begin position="528"/>
        <end position="609"/>
    </location>
</feature>
<keyword evidence="3" id="KW-0969">Cilium</keyword>
<name>A0AA41X1N1_9ALTE</name>
<dbReference type="RefSeq" id="WP_254098558.1">
    <property type="nucleotide sequence ID" value="NZ_JANATA010000002.1"/>
</dbReference>
<keyword evidence="3" id="KW-0966">Cell projection</keyword>
<comment type="caution">
    <text evidence="3">The sequence shown here is derived from an EMBL/GenBank/DDBJ whole genome shotgun (WGS) entry which is preliminary data.</text>
</comment>
<feature type="region of interest" description="Disordered" evidence="1">
    <location>
        <begin position="602"/>
        <end position="645"/>
    </location>
</feature>
<dbReference type="EMBL" id="JANATA010000002">
    <property type="protein sequence ID" value="MCP3427828.1"/>
    <property type="molecule type" value="Genomic_DNA"/>
</dbReference>
<dbReference type="Pfam" id="PF02120">
    <property type="entry name" value="Flg_hook"/>
    <property type="match status" value="1"/>
</dbReference>
<evidence type="ECO:0000259" key="2">
    <source>
        <dbReference type="Pfam" id="PF02120"/>
    </source>
</evidence>
<protein>
    <submittedName>
        <fullName evidence="3">Flagellar hook-length control protein FliK</fullName>
    </submittedName>
</protein>
<dbReference type="CDD" id="cd17470">
    <property type="entry name" value="T3SS_Flik_C"/>
    <property type="match status" value="1"/>
</dbReference>
<evidence type="ECO:0000313" key="4">
    <source>
        <dbReference type="Proteomes" id="UP001165413"/>
    </source>
</evidence>
<dbReference type="InterPro" id="IPR052563">
    <property type="entry name" value="FliK"/>
</dbReference>
<keyword evidence="3" id="KW-0282">Flagellum</keyword>
<feature type="compositionally biased region" description="Polar residues" evidence="1">
    <location>
        <begin position="495"/>
        <end position="514"/>
    </location>
</feature>
<dbReference type="PANTHER" id="PTHR37533">
    <property type="entry name" value="FLAGELLAR HOOK-LENGTH CONTROL PROTEIN"/>
    <property type="match status" value="1"/>
</dbReference>
<feature type="compositionally biased region" description="Polar residues" evidence="1">
    <location>
        <begin position="29"/>
        <end position="44"/>
    </location>
</feature>
<dbReference type="InterPro" id="IPR038610">
    <property type="entry name" value="FliK-like_C_sf"/>
</dbReference>
<feature type="compositionally biased region" description="Basic and acidic residues" evidence="1">
    <location>
        <begin position="48"/>
        <end position="118"/>
    </location>
</feature>
<evidence type="ECO:0000256" key="1">
    <source>
        <dbReference type="SAM" id="MobiDB-lite"/>
    </source>
</evidence>
<feature type="region of interest" description="Disordered" evidence="1">
    <location>
        <begin position="27"/>
        <end position="141"/>
    </location>
</feature>
<reference evidence="3" key="1">
    <citation type="submission" date="2022-07" db="EMBL/GenBank/DDBJ databases">
        <title>Characterization of the Novel Bacterium Alteromonas immobilis LMIT006 and Alteromonas gregis LMIT007.</title>
        <authorList>
            <person name="Lin X."/>
        </authorList>
    </citation>
    <scope>NUCLEOTIDE SEQUENCE</scope>
    <source>
        <strain evidence="3">LMIT007</strain>
    </source>
</reference>
<evidence type="ECO:0000313" key="3">
    <source>
        <dbReference type="EMBL" id="MCP3427828.1"/>
    </source>
</evidence>
<accession>A0AA41X1N1</accession>